<keyword evidence="4 5" id="KW-0413">Isomerase</keyword>
<reference evidence="9" key="1">
    <citation type="submission" date="2019-01" db="EMBL/GenBank/DDBJ databases">
        <authorList>
            <consortium name="Genoscope - CEA"/>
            <person name="William W."/>
        </authorList>
    </citation>
    <scope>NUCLEOTIDE SEQUENCE</scope>
    <source>
        <strain evidence="9">CR-1</strain>
    </source>
</reference>
<dbReference type="Gene3D" id="2.40.37.10">
    <property type="entry name" value="Lyase, Ornithine Decarboxylase, Chain A, domain 1"/>
    <property type="match status" value="1"/>
</dbReference>
<organism evidence="9">
    <name type="scientific">uncultured Desulfobacteraceae bacterium</name>
    <dbReference type="NCBI Taxonomy" id="218296"/>
    <lineage>
        <taxon>Bacteria</taxon>
        <taxon>Pseudomonadati</taxon>
        <taxon>Thermodesulfobacteriota</taxon>
        <taxon>Desulfobacteria</taxon>
        <taxon>Desulfobacterales</taxon>
        <taxon>Desulfobacteraceae</taxon>
        <taxon>environmental samples</taxon>
    </lineage>
</organism>
<evidence type="ECO:0000256" key="5">
    <source>
        <dbReference type="HAMAP-Rule" id="MF_01201"/>
    </source>
</evidence>
<comment type="similarity">
    <text evidence="5">Belongs to the alanine racemase family.</text>
</comment>
<evidence type="ECO:0000313" key="9">
    <source>
        <dbReference type="EMBL" id="VEN72591.1"/>
    </source>
</evidence>
<evidence type="ECO:0000256" key="2">
    <source>
        <dbReference type="ARBA" id="ARBA00001933"/>
    </source>
</evidence>
<dbReference type="PANTHER" id="PTHR30511:SF0">
    <property type="entry name" value="ALANINE RACEMASE, CATABOLIC-RELATED"/>
    <property type="match status" value="1"/>
</dbReference>
<dbReference type="InterPro" id="IPR009006">
    <property type="entry name" value="Ala_racemase/Decarboxylase_C"/>
</dbReference>
<dbReference type="SUPFAM" id="SSF50621">
    <property type="entry name" value="Alanine racemase C-terminal domain-like"/>
    <property type="match status" value="1"/>
</dbReference>
<evidence type="ECO:0000256" key="7">
    <source>
        <dbReference type="PIRSR" id="PIRSR600821-52"/>
    </source>
</evidence>
<evidence type="ECO:0000256" key="3">
    <source>
        <dbReference type="ARBA" id="ARBA00022898"/>
    </source>
</evidence>
<dbReference type="PANTHER" id="PTHR30511">
    <property type="entry name" value="ALANINE RACEMASE"/>
    <property type="match status" value="1"/>
</dbReference>
<dbReference type="EC" id="5.1.1.1" evidence="5"/>
<feature type="active site" description="Proton acceptor; specific for L-alanine" evidence="5">
    <location>
        <position position="282"/>
    </location>
</feature>
<dbReference type="GO" id="GO:0008784">
    <property type="term" value="F:alanine racemase activity"/>
    <property type="evidence" value="ECO:0007669"/>
    <property type="project" value="UniProtKB-UniRule"/>
</dbReference>
<comment type="pathway">
    <text evidence="5">Amino-acid biosynthesis; D-alanine biosynthesis; D-alanine from L-alanine: step 1/1.</text>
</comment>
<comment type="cofactor">
    <cofactor evidence="2 5 6">
        <name>pyridoxal 5'-phosphate</name>
        <dbReference type="ChEBI" id="CHEBI:597326"/>
    </cofactor>
</comment>
<sequence length="412" mass="43451">MNSHSVWAEIDLDAIASNVAELKRLVGPRTRLMAVAKADGYGHGAGETARTALENGADFIGVARLEEGAALRKAGISAPILIFGRTDPSLARDLARHGLVQTVFSRSGARALSGAAARLGLRIPAHIKVDTGMGRLGLLPDFEENAVSPESPAGVEWKGALGDIRSMAALEGLSIRGIYTHFASADQKDPGPALDQLHAFSRLLDQTARAEIPTGLRHAANSAAIIRFPRAHLDMARAGVAMYGLLPSPDMDPGQIRLKPAMSLKARVIHVKKVPAGFAASYGGTWRPPVPTTLATVSAGYADGVSRRLSNRGHMLVRGKRAPIAGRVCMDQTLLDAGHIPGIRVGDEAVIFGRQGEEEIGAGEAASAAGTIHYEIVSTVTARVPRVYVRGKKTGTGPKIGNRLDKMISGDY</sequence>
<dbReference type="GO" id="GO:0030632">
    <property type="term" value="P:D-alanine biosynthetic process"/>
    <property type="evidence" value="ECO:0007669"/>
    <property type="project" value="UniProtKB-UniRule"/>
</dbReference>
<accession>A0A484HBA9</accession>
<dbReference type="NCBIfam" id="TIGR00492">
    <property type="entry name" value="alr"/>
    <property type="match status" value="1"/>
</dbReference>
<dbReference type="PROSITE" id="PS00395">
    <property type="entry name" value="ALANINE_RACEMASE"/>
    <property type="match status" value="1"/>
</dbReference>
<feature type="binding site" evidence="5 7">
    <location>
        <position position="135"/>
    </location>
    <ligand>
        <name>substrate</name>
    </ligand>
</feature>
<dbReference type="InterPro" id="IPR011079">
    <property type="entry name" value="Ala_racemase_C"/>
</dbReference>
<name>A0A484HBA9_9BACT</name>
<feature type="domain" description="Alanine racemase C-terminal" evidence="8">
    <location>
        <begin position="261"/>
        <end position="389"/>
    </location>
</feature>
<dbReference type="FunFam" id="3.20.20.10:FF:000002">
    <property type="entry name" value="Alanine racemase"/>
    <property type="match status" value="1"/>
</dbReference>
<dbReference type="UniPathway" id="UPA00042">
    <property type="reaction ID" value="UER00497"/>
</dbReference>
<dbReference type="InterPro" id="IPR029066">
    <property type="entry name" value="PLP-binding_barrel"/>
</dbReference>
<dbReference type="Gene3D" id="3.20.20.10">
    <property type="entry name" value="Alanine racemase"/>
    <property type="match status" value="1"/>
</dbReference>
<comment type="catalytic activity">
    <reaction evidence="1 5">
        <text>L-alanine = D-alanine</text>
        <dbReference type="Rhea" id="RHEA:20249"/>
        <dbReference type="ChEBI" id="CHEBI:57416"/>
        <dbReference type="ChEBI" id="CHEBI:57972"/>
        <dbReference type="EC" id="5.1.1.1"/>
    </reaction>
</comment>
<keyword evidence="3 5" id="KW-0663">Pyridoxal phosphate</keyword>
<evidence type="ECO:0000256" key="6">
    <source>
        <dbReference type="PIRSR" id="PIRSR600821-50"/>
    </source>
</evidence>
<dbReference type="EMBL" id="CAACVI010000001">
    <property type="protein sequence ID" value="VEN72591.1"/>
    <property type="molecule type" value="Genomic_DNA"/>
</dbReference>
<protein>
    <recommendedName>
        <fullName evidence="5">Alanine racemase</fullName>
        <ecNumber evidence="5">5.1.1.1</ecNumber>
    </recommendedName>
</protein>
<gene>
    <name evidence="9" type="primary">alr</name>
    <name evidence="9" type="ORF">EPICR_10090</name>
</gene>
<feature type="active site" description="Proton acceptor; specific for D-alanine" evidence="5">
    <location>
        <position position="37"/>
    </location>
</feature>
<dbReference type="SUPFAM" id="SSF51419">
    <property type="entry name" value="PLP-binding barrel"/>
    <property type="match status" value="1"/>
</dbReference>
<feature type="modified residue" description="N6-(pyridoxal phosphate)lysine" evidence="5 6">
    <location>
        <position position="37"/>
    </location>
</feature>
<evidence type="ECO:0000256" key="1">
    <source>
        <dbReference type="ARBA" id="ARBA00000316"/>
    </source>
</evidence>
<dbReference type="Pfam" id="PF01168">
    <property type="entry name" value="Ala_racemase_N"/>
    <property type="match status" value="2"/>
</dbReference>
<dbReference type="AlphaFoldDB" id="A0A484HBA9"/>
<dbReference type="SMART" id="SM01005">
    <property type="entry name" value="Ala_racemase_C"/>
    <property type="match status" value="1"/>
</dbReference>
<comment type="function">
    <text evidence="5">Catalyzes the interconversion of L-alanine and D-alanine. May also act on other amino acids.</text>
</comment>
<dbReference type="PRINTS" id="PR00992">
    <property type="entry name" value="ALARACEMASE"/>
</dbReference>
<dbReference type="HAMAP" id="MF_01201">
    <property type="entry name" value="Ala_racemase"/>
    <property type="match status" value="1"/>
</dbReference>
<evidence type="ECO:0000259" key="8">
    <source>
        <dbReference type="SMART" id="SM01005"/>
    </source>
</evidence>
<evidence type="ECO:0000256" key="4">
    <source>
        <dbReference type="ARBA" id="ARBA00023235"/>
    </source>
</evidence>
<dbReference type="CDD" id="cd00430">
    <property type="entry name" value="PLPDE_III_AR"/>
    <property type="match status" value="1"/>
</dbReference>
<dbReference type="Pfam" id="PF00842">
    <property type="entry name" value="Ala_racemase_C"/>
    <property type="match status" value="1"/>
</dbReference>
<dbReference type="InterPro" id="IPR000821">
    <property type="entry name" value="Ala_racemase"/>
</dbReference>
<feature type="binding site" evidence="5 7">
    <location>
        <position position="330"/>
    </location>
    <ligand>
        <name>substrate</name>
    </ligand>
</feature>
<proteinExistence type="inferred from homology"/>
<dbReference type="InterPro" id="IPR020622">
    <property type="entry name" value="Ala_racemase_pyridoxalP-BS"/>
</dbReference>
<dbReference type="GO" id="GO:0030170">
    <property type="term" value="F:pyridoxal phosphate binding"/>
    <property type="evidence" value="ECO:0007669"/>
    <property type="project" value="UniProtKB-UniRule"/>
</dbReference>
<dbReference type="InterPro" id="IPR001608">
    <property type="entry name" value="Ala_racemase_N"/>
</dbReference>
<dbReference type="GO" id="GO:0005829">
    <property type="term" value="C:cytosol"/>
    <property type="evidence" value="ECO:0007669"/>
    <property type="project" value="TreeGrafter"/>
</dbReference>